<evidence type="ECO:0000313" key="10">
    <source>
        <dbReference type="Proteomes" id="UP000155737"/>
    </source>
</evidence>
<evidence type="ECO:0000256" key="7">
    <source>
        <dbReference type="ARBA" id="ARBA00044723"/>
    </source>
</evidence>
<evidence type="ECO:0000256" key="6">
    <source>
        <dbReference type="ARBA" id="ARBA00023200"/>
    </source>
</evidence>
<sequence length="269" mass="31654">MANSVVPRGPRPQVPTHPLVDVDQSCLDLGNDEHEVGRVQGNRFIVCFVPYLELPVPWDLLLTRRERFYRSHFMRNCSALLSIDERKSSCYHGREMWDVHCHCENPGSLQCVAGAKLLRGSCRLVMKGGFYNAMFPFYRYVANYHQLRAVRYVGSIFAHRKHLIYLHLNRESDLQFINPNWLGPHKVIDCTLNTWIVLKCNSCKRLNERQARVCARRTRRIVKKMCLAIAVHRPKSLKLNFMEPLRQKMFTRLHRYRIAFTHEDYVLTV</sequence>
<reference evidence="9 10" key="1">
    <citation type="journal article" date="2016" name="J. Gen. Virol.">
        <title>Novel bat adenoviruses with an extremely large E3 gene.</title>
        <authorList>
            <person name="Tan B."/>
            <person name="Yang X.L."/>
            <person name="Ge X.Y."/>
            <person name="Peng C."/>
            <person name="Zhang Y.Z."/>
            <person name="Zhang L.B."/>
            <person name="Shi Z.L."/>
        </authorList>
    </citation>
    <scope>NUCLEOTIDE SEQUENCE [LARGE SCALE GENOMIC DNA]</scope>
    <source>
        <strain evidence="9">WIV9</strain>
    </source>
</reference>
<dbReference type="Pfam" id="PF04528">
    <property type="entry name" value="Adeno_E4_34"/>
    <property type="match status" value="1"/>
</dbReference>
<proteinExistence type="inferred from homology"/>
<keyword evidence="5" id="KW-1048">Host nucleus</keyword>
<evidence type="ECO:0000256" key="5">
    <source>
        <dbReference type="ARBA" id="ARBA00022562"/>
    </source>
</evidence>
<comment type="subunit">
    <text evidence="8">Interacts with E1B-55k.</text>
</comment>
<keyword evidence="4" id="KW-0244">Early protein</keyword>
<evidence type="ECO:0000256" key="4">
    <source>
        <dbReference type="ARBA" id="ARBA00022518"/>
    </source>
</evidence>
<dbReference type="GeneID" id="27246344"/>
<dbReference type="KEGG" id="vg:27246344"/>
<dbReference type="GO" id="GO:0042025">
    <property type="term" value="C:host cell nucleus"/>
    <property type="evidence" value="ECO:0007669"/>
    <property type="project" value="UniProtKB-SubCell"/>
</dbReference>
<evidence type="ECO:0000256" key="3">
    <source>
        <dbReference type="ARBA" id="ARBA00006872"/>
    </source>
</evidence>
<protein>
    <submittedName>
        <fullName evidence="9">E4 34K</fullName>
    </submittedName>
</protein>
<evidence type="ECO:0000256" key="2">
    <source>
        <dbReference type="ARBA" id="ARBA00004192"/>
    </source>
</evidence>
<dbReference type="Proteomes" id="UP000155737">
    <property type="component" value="Segment"/>
</dbReference>
<dbReference type="InterPro" id="IPR007615">
    <property type="entry name" value="Adenovirus_E4_30/34"/>
</dbReference>
<accession>A0A163HIZ2</accession>
<evidence type="ECO:0000256" key="1">
    <source>
        <dbReference type="ARBA" id="ARBA00004147"/>
    </source>
</evidence>
<comment type="similarity">
    <text evidence="3">Belongs to the adenoviridae E4 30 to 34 kDa protein family.</text>
</comment>
<keyword evidence="6" id="KW-1035">Host cytoplasm</keyword>
<comment type="function">
    <text evidence="7">Plays a major role to prevent cellular inhibition of viral genome replication by nuclear bodies. Assembles an SCF-like E3 ubiquitin ligase complex based on the cellular proteins ELOB, ELOC, CUL5 and RBX1, in cooperation with viral E1B-55K. This viral RING-type ligase ubiquitinates cellular substrates prior to proteasomal degradation: p53/TP53, LIG4, MRE11-RAD50-NBS1 (MRN) complex, ITGA3, DAXX and BLM.</text>
</comment>
<evidence type="ECO:0000256" key="8">
    <source>
        <dbReference type="ARBA" id="ARBA00044760"/>
    </source>
</evidence>
<name>A0A163HIZ2_9ADEN</name>
<dbReference type="OrthoDB" id="5555at10239"/>
<dbReference type="GO" id="GO:0030430">
    <property type="term" value="C:host cell cytoplasm"/>
    <property type="evidence" value="ECO:0007669"/>
    <property type="project" value="UniProtKB-SubCell"/>
</dbReference>
<evidence type="ECO:0000313" key="9">
    <source>
        <dbReference type="EMBL" id="AMB43071.1"/>
    </source>
</evidence>
<comment type="subcellular location">
    <subcellularLocation>
        <location evidence="2">Host cytoplasm</location>
    </subcellularLocation>
    <subcellularLocation>
        <location evidence="1">Host nucleus</location>
    </subcellularLocation>
</comment>
<organism evidence="9 10">
    <name type="scientific">Bat mastadenovirus WIV9</name>
    <dbReference type="NCBI Taxonomy" id="1788436"/>
    <lineage>
        <taxon>Viruses</taxon>
        <taxon>Varidnaviria</taxon>
        <taxon>Bamfordvirae</taxon>
        <taxon>Preplasmiviricota</taxon>
        <taxon>Polisuviricotina</taxon>
        <taxon>Pharingeaviricetes</taxon>
        <taxon>Rowavirales</taxon>
        <taxon>Adenoviridae</taxon>
        <taxon>Mastadenovirus</taxon>
        <taxon>Mastadenovirus rhinolopidae</taxon>
        <taxon>Bat mastadenovirus C</taxon>
    </lineage>
</organism>
<keyword evidence="10" id="KW-1185">Reference proteome</keyword>
<dbReference type="EMBL" id="KT698853">
    <property type="protein sequence ID" value="AMB43071.1"/>
    <property type="molecule type" value="Genomic_DNA"/>
</dbReference>
<dbReference type="RefSeq" id="YP_009246369.1">
    <property type="nucleotide sequence ID" value="NC_029898.1"/>
</dbReference>